<comment type="subcellular location">
    <subcellularLocation>
        <location evidence="1">Mitochondrion</location>
    </subcellularLocation>
</comment>
<dbReference type="PANTHER" id="PTHR31601:SF2">
    <property type="entry name" value="ALPHA-KETOGLUTARATE DEHYDROGENASE COMPONENT 4"/>
    <property type="match status" value="1"/>
</dbReference>
<dbReference type="GO" id="GO:0004591">
    <property type="term" value="F:oxoglutarate dehydrogenase (succinyl-transferring) activity"/>
    <property type="evidence" value="ECO:0007669"/>
    <property type="project" value="TreeGrafter"/>
</dbReference>
<evidence type="ECO:0000256" key="2">
    <source>
        <dbReference type="ARBA" id="ARBA00023128"/>
    </source>
</evidence>
<dbReference type="InterPro" id="IPR020373">
    <property type="entry name" value="Kgd4/YMR-31"/>
</dbReference>
<accession>A0A2N1P1T8</accession>
<dbReference type="PANTHER" id="PTHR31601">
    <property type="entry name" value="28S RIBOSOMAL PROTEIN S36, MITOCHONDRIAL"/>
    <property type="match status" value="1"/>
</dbReference>
<feature type="region of interest" description="Disordered" evidence="4">
    <location>
        <begin position="42"/>
        <end position="71"/>
    </location>
</feature>
<reference evidence="5 6" key="1">
    <citation type="submission" date="2016-04" db="EMBL/GenBank/DDBJ databases">
        <title>Genome analyses suggest a sexual origin of heterokaryosis in a supposedly ancient asexual fungus.</title>
        <authorList>
            <person name="Ropars J."/>
            <person name="Sedzielewska K."/>
            <person name="Noel J."/>
            <person name="Charron P."/>
            <person name="Farinelli L."/>
            <person name="Marton T."/>
            <person name="Kruger M."/>
            <person name="Pelin A."/>
            <person name="Brachmann A."/>
            <person name="Corradi N."/>
        </authorList>
    </citation>
    <scope>NUCLEOTIDE SEQUENCE [LARGE SCALE GENOMIC DNA]</scope>
    <source>
        <strain evidence="5 6">C2</strain>
    </source>
</reference>
<dbReference type="VEuPathDB" id="FungiDB:FUN_007535"/>
<dbReference type="GO" id="GO:0006103">
    <property type="term" value="P:2-oxoglutarate metabolic process"/>
    <property type="evidence" value="ECO:0007669"/>
    <property type="project" value="InterPro"/>
</dbReference>
<comment type="caution">
    <text evidence="5">The sequence shown here is derived from an EMBL/GenBank/DDBJ whole genome shotgun (WGS) entry which is preliminary data.</text>
</comment>
<evidence type="ECO:0000256" key="1">
    <source>
        <dbReference type="ARBA" id="ARBA00004173"/>
    </source>
</evidence>
<evidence type="ECO:0000256" key="4">
    <source>
        <dbReference type="SAM" id="MobiDB-lite"/>
    </source>
</evidence>
<dbReference type="VEuPathDB" id="FungiDB:RhiirFUN_009241"/>
<dbReference type="VEuPathDB" id="FungiDB:RhiirA1_528820"/>
<proteinExistence type="inferred from homology"/>
<name>A0A2N1P1T8_9GLOM</name>
<gene>
    <name evidence="5" type="ORF">RhiirC2_768568</name>
</gene>
<dbReference type="Proteomes" id="UP000233469">
    <property type="component" value="Unassembled WGS sequence"/>
</dbReference>
<evidence type="ECO:0000313" key="5">
    <source>
        <dbReference type="EMBL" id="PKK80033.1"/>
    </source>
</evidence>
<organism evidence="5 6">
    <name type="scientific">Rhizophagus irregularis</name>
    <dbReference type="NCBI Taxonomy" id="588596"/>
    <lineage>
        <taxon>Eukaryota</taxon>
        <taxon>Fungi</taxon>
        <taxon>Fungi incertae sedis</taxon>
        <taxon>Mucoromycota</taxon>
        <taxon>Glomeromycotina</taxon>
        <taxon>Glomeromycetes</taxon>
        <taxon>Glomerales</taxon>
        <taxon>Glomeraceae</taxon>
        <taxon>Rhizophagus</taxon>
    </lineage>
</organism>
<comment type="similarity">
    <text evidence="3">Belongs to the alpha-ketoglutarate dehydrogenase component 4 family.</text>
</comment>
<reference evidence="5 6" key="2">
    <citation type="submission" date="2017-10" db="EMBL/GenBank/DDBJ databases">
        <title>Extensive intraspecific genome diversity in a model arbuscular mycorrhizal fungus.</title>
        <authorList>
            <person name="Chen E.C.H."/>
            <person name="Morin E."/>
            <person name="Baudet D."/>
            <person name="Noel J."/>
            <person name="Ndikumana S."/>
            <person name="Charron P."/>
            <person name="St-Onge C."/>
            <person name="Giorgi J."/>
            <person name="Grigoriev I.V."/>
            <person name="Roux C."/>
            <person name="Martin F.M."/>
            <person name="Corradi N."/>
        </authorList>
    </citation>
    <scope>NUCLEOTIDE SEQUENCE [LARGE SCALE GENOMIC DNA]</scope>
    <source>
        <strain evidence="5 6">C2</strain>
    </source>
</reference>
<evidence type="ECO:0000256" key="3">
    <source>
        <dbReference type="ARBA" id="ARBA00043970"/>
    </source>
</evidence>
<dbReference type="GO" id="GO:0005739">
    <property type="term" value="C:mitochondrion"/>
    <property type="evidence" value="ECO:0007669"/>
    <property type="project" value="UniProtKB-SubCell"/>
</dbReference>
<keyword evidence="2" id="KW-0496">Mitochondrion</keyword>
<dbReference type="AlphaFoldDB" id="A0A2N1P1T8"/>
<protein>
    <submittedName>
        <fullName evidence="5">Uncharacterized protein</fullName>
    </submittedName>
</protein>
<sequence length="107" mass="12082">MEFCIGSCTKISLASKLMYPTRVVRALHKHVPLIKFLGPRDKLHKERTGTTPKLHPAEPKETASLSNTPSDHKSIIAFSQLPEKYKRKGPSPEEIDAIEVGSYFIYF</sequence>
<dbReference type="EMBL" id="LLXL01000026">
    <property type="protein sequence ID" value="PKK80033.1"/>
    <property type="molecule type" value="Genomic_DNA"/>
</dbReference>
<evidence type="ECO:0000313" key="6">
    <source>
        <dbReference type="Proteomes" id="UP000233469"/>
    </source>
</evidence>